<dbReference type="EMBL" id="CP047045">
    <property type="protein sequence ID" value="QGZ96550.1"/>
    <property type="molecule type" value="Genomic_DNA"/>
</dbReference>
<dbReference type="Gene3D" id="3.40.50.150">
    <property type="entry name" value="Vaccinia Virus protein VP39"/>
    <property type="match status" value="1"/>
</dbReference>
<dbReference type="Pfam" id="PF08242">
    <property type="entry name" value="Methyltransf_12"/>
    <property type="match status" value="1"/>
</dbReference>
<evidence type="ECO:0000313" key="2">
    <source>
        <dbReference type="EMBL" id="QGZ96550.1"/>
    </source>
</evidence>
<dbReference type="Proteomes" id="UP000431269">
    <property type="component" value="Chromosome"/>
</dbReference>
<dbReference type="RefSeq" id="WP_158767332.1">
    <property type="nucleotide sequence ID" value="NZ_CP047045.1"/>
</dbReference>
<evidence type="ECO:0000313" key="3">
    <source>
        <dbReference type="Proteomes" id="UP000431269"/>
    </source>
</evidence>
<gene>
    <name evidence="2" type="ORF">DSM104635_03410</name>
</gene>
<sequence>MSTDGRPQQLARTAHFLELYRAYLVADVDMTRSSVESMENQWYVPVGHSAAQVIYSACVGSWLSEVRTVLDMPCGHGRILRHLTKLFPDAAIHACDIDEAGLQFCASQFGAHPILSKEIPEEVAFPVQYDCIWVGSLFTHLSKTMSERWLAHLARQLSPTGILITTWHGRWSAANGAEIQYIEPDKWRAILAEYESTGYGYASYLRGHQHQQYIEGDYGISLSTPVALMEMALAVPDVRVFSFTERGWAGHQDVLVLGKPQIMA</sequence>
<proteinExistence type="predicted"/>
<name>A0A6I6MMN2_9CAUL</name>
<dbReference type="CDD" id="cd02440">
    <property type="entry name" value="AdoMet_MTases"/>
    <property type="match status" value="1"/>
</dbReference>
<reference evidence="3" key="1">
    <citation type="submission" date="2019-12" db="EMBL/GenBank/DDBJ databases">
        <title>Complete genome of Terracaulis silvestris 0127_4.</title>
        <authorList>
            <person name="Vieira S."/>
            <person name="Riedel T."/>
            <person name="Sproer C."/>
            <person name="Pascual J."/>
            <person name="Boedeker C."/>
            <person name="Overmann J."/>
        </authorList>
    </citation>
    <scope>NUCLEOTIDE SEQUENCE [LARGE SCALE GENOMIC DNA]</scope>
    <source>
        <strain evidence="3">0127_4</strain>
    </source>
</reference>
<keyword evidence="3" id="KW-1185">Reference proteome</keyword>
<evidence type="ECO:0000259" key="1">
    <source>
        <dbReference type="Pfam" id="PF08242"/>
    </source>
</evidence>
<feature type="domain" description="Methyltransferase type 12" evidence="1">
    <location>
        <begin position="70"/>
        <end position="163"/>
    </location>
</feature>
<dbReference type="KEGG" id="tsv:DSM104635_03410"/>
<organism evidence="2 3">
    <name type="scientific">Terricaulis silvestris</name>
    <dbReference type="NCBI Taxonomy" id="2686094"/>
    <lineage>
        <taxon>Bacteria</taxon>
        <taxon>Pseudomonadati</taxon>
        <taxon>Pseudomonadota</taxon>
        <taxon>Alphaproteobacteria</taxon>
        <taxon>Caulobacterales</taxon>
        <taxon>Caulobacteraceae</taxon>
        <taxon>Terricaulis</taxon>
    </lineage>
</organism>
<dbReference type="InterPro" id="IPR029063">
    <property type="entry name" value="SAM-dependent_MTases_sf"/>
</dbReference>
<dbReference type="SUPFAM" id="SSF53335">
    <property type="entry name" value="S-adenosyl-L-methionine-dependent methyltransferases"/>
    <property type="match status" value="1"/>
</dbReference>
<dbReference type="AlphaFoldDB" id="A0A6I6MMN2"/>
<dbReference type="InterPro" id="IPR013217">
    <property type="entry name" value="Methyltransf_12"/>
</dbReference>
<accession>A0A6I6MMN2</accession>
<protein>
    <submittedName>
        <fullName evidence="2">Biotin biosynthesis protein BioC</fullName>
    </submittedName>
</protein>